<gene>
    <name evidence="1" type="ORF">SMN809_LOCUS65114</name>
</gene>
<dbReference type="AlphaFoldDB" id="A0A8S3GQ54"/>
<protein>
    <submittedName>
        <fullName evidence="1">Uncharacterized protein</fullName>
    </submittedName>
</protein>
<dbReference type="EMBL" id="CAJOBI010304272">
    <property type="protein sequence ID" value="CAF5167306.1"/>
    <property type="molecule type" value="Genomic_DNA"/>
</dbReference>
<accession>A0A8S3GQ54</accession>
<organism evidence="1 2">
    <name type="scientific">Rotaria magnacalcarata</name>
    <dbReference type="NCBI Taxonomy" id="392030"/>
    <lineage>
        <taxon>Eukaryota</taxon>
        <taxon>Metazoa</taxon>
        <taxon>Spiralia</taxon>
        <taxon>Gnathifera</taxon>
        <taxon>Rotifera</taxon>
        <taxon>Eurotatoria</taxon>
        <taxon>Bdelloidea</taxon>
        <taxon>Philodinida</taxon>
        <taxon>Philodinidae</taxon>
        <taxon>Rotaria</taxon>
    </lineage>
</organism>
<feature type="non-terminal residue" evidence="1">
    <location>
        <position position="1"/>
    </location>
</feature>
<reference evidence="1" key="1">
    <citation type="submission" date="2021-02" db="EMBL/GenBank/DDBJ databases">
        <authorList>
            <person name="Nowell W R."/>
        </authorList>
    </citation>
    <scope>NUCLEOTIDE SEQUENCE</scope>
</reference>
<evidence type="ECO:0000313" key="1">
    <source>
        <dbReference type="EMBL" id="CAF5167306.1"/>
    </source>
</evidence>
<dbReference type="Proteomes" id="UP000676336">
    <property type="component" value="Unassembled WGS sequence"/>
</dbReference>
<sequence>KTNKRLRNRLITGIEDLPYEIRYEVLDYFNGHELVEEFSNLNYQFIVQMI</sequence>
<proteinExistence type="predicted"/>
<comment type="caution">
    <text evidence="1">The sequence shown here is derived from an EMBL/GenBank/DDBJ whole genome shotgun (WGS) entry which is preliminary data.</text>
</comment>
<name>A0A8S3GQ54_9BILA</name>
<evidence type="ECO:0000313" key="2">
    <source>
        <dbReference type="Proteomes" id="UP000676336"/>
    </source>
</evidence>